<dbReference type="AlphaFoldDB" id="A0A4P9ZJI7"/>
<feature type="non-terminal residue" evidence="1">
    <location>
        <position position="97"/>
    </location>
</feature>
<organism evidence="1 2">
    <name type="scientific">Dimargaris cristalligena</name>
    <dbReference type="NCBI Taxonomy" id="215637"/>
    <lineage>
        <taxon>Eukaryota</taxon>
        <taxon>Fungi</taxon>
        <taxon>Fungi incertae sedis</taxon>
        <taxon>Zoopagomycota</taxon>
        <taxon>Kickxellomycotina</taxon>
        <taxon>Dimargaritomycetes</taxon>
        <taxon>Dimargaritales</taxon>
        <taxon>Dimargaritaceae</taxon>
        <taxon>Dimargaris</taxon>
    </lineage>
</organism>
<accession>A0A4P9ZJI7</accession>
<dbReference type="STRING" id="215637.A0A4P9ZJI7"/>
<gene>
    <name evidence="1" type="ORF">BJ085DRAFT_37204</name>
</gene>
<dbReference type="Proteomes" id="UP000268162">
    <property type="component" value="Unassembled WGS sequence"/>
</dbReference>
<evidence type="ECO:0000313" key="2">
    <source>
        <dbReference type="Proteomes" id="UP000268162"/>
    </source>
</evidence>
<dbReference type="EMBL" id="ML003962">
    <property type="protein sequence ID" value="RKP33374.1"/>
    <property type="molecule type" value="Genomic_DNA"/>
</dbReference>
<evidence type="ECO:0000313" key="1">
    <source>
        <dbReference type="EMBL" id="RKP33374.1"/>
    </source>
</evidence>
<proteinExistence type="predicted"/>
<reference evidence="2" key="1">
    <citation type="journal article" date="2018" name="Nat. Microbiol.">
        <title>Leveraging single-cell genomics to expand the fungal tree of life.</title>
        <authorList>
            <person name="Ahrendt S.R."/>
            <person name="Quandt C.A."/>
            <person name="Ciobanu D."/>
            <person name="Clum A."/>
            <person name="Salamov A."/>
            <person name="Andreopoulos B."/>
            <person name="Cheng J.F."/>
            <person name="Woyke T."/>
            <person name="Pelin A."/>
            <person name="Henrissat B."/>
            <person name="Reynolds N.K."/>
            <person name="Benny G.L."/>
            <person name="Smith M.E."/>
            <person name="James T.Y."/>
            <person name="Grigoriev I.V."/>
        </authorList>
    </citation>
    <scope>NUCLEOTIDE SEQUENCE [LARGE SCALE GENOMIC DNA]</scope>
    <source>
        <strain evidence="2">RSA 468</strain>
    </source>
</reference>
<name>A0A4P9ZJI7_9FUNG</name>
<sequence>MPLTIKERNDRFEPAELGENLDQLHQDDHQALDHLIQASRLIDTLYFRQAWSGNEALRTELQAKAGQSDEDAGRYLCFDLNRGPWDRTSDHEPFIAG</sequence>
<protein>
    <submittedName>
        <fullName evidence="1">Uncharacterized protein</fullName>
    </submittedName>
</protein>
<keyword evidence="2" id="KW-1185">Reference proteome</keyword>